<evidence type="ECO:0000256" key="1">
    <source>
        <dbReference type="ARBA" id="ARBA00008875"/>
    </source>
</evidence>
<keyword evidence="4" id="KW-0732">Signal</keyword>
<evidence type="ECO:0000256" key="4">
    <source>
        <dbReference type="SAM" id="SignalP"/>
    </source>
</evidence>
<dbReference type="Gene3D" id="2.60.40.1500">
    <property type="entry name" value="Glycosyl hydrolase domain, family 39"/>
    <property type="match status" value="1"/>
</dbReference>
<dbReference type="Gene3D" id="3.20.20.80">
    <property type="entry name" value="Glycosidases"/>
    <property type="match status" value="1"/>
</dbReference>
<keyword evidence="3" id="KW-0326">Glycosidase</keyword>
<dbReference type="InterPro" id="IPR000514">
    <property type="entry name" value="Glyco_hydro_39"/>
</dbReference>
<dbReference type="PROSITE" id="PS01027">
    <property type="entry name" value="GLYCOSYL_HYDROL_F39"/>
    <property type="match status" value="1"/>
</dbReference>
<protein>
    <submittedName>
        <fullName evidence="6">Cellulase family glycosylhydrolase</fullName>
    </submittedName>
</protein>
<evidence type="ECO:0000259" key="5">
    <source>
        <dbReference type="Pfam" id="PF01229"/>
    </source>
</evidence>
<feature type="signal peptide" evidence="4">
    <location>
        <begin position="1"/>
        <end position="24"/>
    </location>
</feature>
<gene>
    <name evidence="6" type="ORF">GCM10008942_40340</name>
</gene>
<evidence type="ECO:0000313" key="7">
    <source>
        <dbReference type="Proteomes" id="UP001499951"/>
    </source>
</evidence>
<accession>A0ABN1FBI5</accession>
<dbReference type="SUPFAM" id="SSF51445">
    <property type="entry name" value="(Trans)glycosidases"/>
    <property type="match status" value="1"/>
</dbReference>
<comment type="caution">
    <text evidence="6">The sequence shown here is derived from an EMBL/GenBank/DDBJ whole genome shotgun (WGS) entry which is preliminary data.</text>
</comment>
<evidence type="ECO:0000313" key="6">
    <source>
        <dbReference type="EMBL" id="GAA0587251.1"/>
    </source>
</evidence>
<feature type="domain" description="Glycosyl hydrolases family 39 N-terminal catalytic" evidence="5">
    <location>
        <begin position="42"/>
        <end position="500"/>
    </location>
</feature>
<dbReference type="InterPro" id="IPR051923">
    <property type="entry name" value="Glycosyl_Hydrolase_39"/>
</dbReference>
<name>A0ABN1FBI5_9PROT</name>
<dbReference type="InterPro" id="IPR049166">
    <property type="entry name" value="GH39_cat"/>
</dbReference>
<dbReference type="SUPFAM" id="SSF51011">
    <property type="entry name" value="Glycosyl hydrolase domain"/>
    <property type="match status" value="1"/>
</dbReference>
<dbReference type="Proteomes" id="UP001499951">
    <property type="component" value="Unassembled WGS sequence"/>
</dbReference>
<dbReference type="RefSeq" id="WP_208394006.1">
    <property type="nucleotide sequence ID" value="NZ_BAAADD010000013.1"/>
</dbReference>
<dbReference type="PRINTS" id="PR00745">
    <property type="entry name" value="GLHYDRLASE39"/>
</dbReference>
<dbReference type="InterPro" id="IPR049165">
    <property type="entry name" value="GH39_as"/>
</dbReference>
<evidence type="ECO:0000256" key="2">
    <source>
        <dbReference type="ARBA" id="ARBA00022801"/>
    </source>
</evidence>
<keyword evidence="2" id="KW-0378">Hydrolase</keyword>
<organism evidence="6 7">
    <name type="scientific">Rhizomicrobium electricum</name>
    <dbReference type="NCBI Taxonomy" id="480070"/>
    <lineage>
        <taxon>Bacteria</taxon>
        <taxon>Pseudomonadati</taxon>
        <taxon>Pseudomonadota</taxon>
        <taxon>Alphaproteobacteria</taxon>
        <taxon>Micropepsales</taxon>
        <taxon>Micropepsaceae</taxon>
        <taxon>Rhizomicrobium</taxon>
    </lineage>
</organism>
<feature type="chain" id="PRO_5046810325" evidence="4">
    <location>
        <begin position="25"/>
        <end position="522"/>
    </location>
</feature>
<sequence length="522" mass="57807">MSSRVARAMTAGVIAAFAATSALAQPARSISADMTAVAGPRDMAWQDCVGADHPGILLRKDNLAQLKLVHDELGFKFIRFHGILHDDMEAYREVDGKPVYNFDKIDAVYDAILKTGMKPFVEIGFMPHDLASGTKTIFYWQGNGSPPKDWGKWSDFMTAFARHLEARFGVAEVRSWRFEVWNEPNLDGFWTDGNQATYFKLYDATVRALKAVDPLLQVGGPATAGAAWVPEFLAHAKAAGVPVDFVSTHGYGVAGGFLDEKGEGDNKLVADPGSISNDVWNVRKQIQADWPGLPLHFTEWSTSYNPRDPIHDDYLSAAFILDKLKKTEGGAQSMSYWTYTDLFEEAGPPPSSFHGGFGLVNREGLRKAAFFAYRYLNELGPQALAGSDTESILARTETGFSGLFWDYATPDQKESNRPFYRKVRPAAAAAPVELNLAKLTPGTYRLTVHRTGYEANDVYTQYLKWGMPKDLSAEQVATLQKQSADRPEIDIKVTVGADGTFHRTLSMRQNDVVLVKLERSRP</sequence>
<dbReference type="PANTHER" id="PTHR12631">
    <property type="entry name" value="ALPHA-L-IDURONIDASE"/>
    <property type="match status" value="1"/>
</dbReference>
<keyword evidence="7" id="KW-1185">Reference proteome</keyword>
<dbReference type="PANTHER" id="PTHR12631:SF10">
    <property type="entry name" value="BETA-XYLOSIDASE-LIKE PROTEIN-RELATED"/>
    <property type="match status" value="1"/>
</dbReference>
<dbReference type="EMBL" id="BAAADD010000013">
    <property type="protein sequence ID" value="GAA0587251.1"/>
    <property type="molecule type" value="Genomic_DNA"/>
</dbReference>
<comment type="similarity">
    <text evidence="1">Belongs to the glycosyl hydrolase 39 family.</text>
</comment>
<dbReference type="Pfam" id="PF01229">
    <property type="entry name" value="Glyco_hydro_39"/>
    <property type="match status" value="1"/>
</dbReference>
<reference evidence="6 7" key="1">
    <citation type="journal article" date="2019" name="Int. J. Syst. Evol. Microbiol.">
        <title>The Global Catalogue of Microorganisms (GCM) 10K type strain sequencing project: providing services to taxonomists for standard genome sequencing and annotation.</title>
        <authorList>
            <consortium name="The Broad Institute Genomics Platform"/>
            <consortium name="The Broad Institute Genome Sequencing Center for Infectious Disease"/>
            <person name="Wu L."/>
            <person name="Ma J."/>
        </authorList>
    </citation>
    <scope>NUCLEOTIDE SEQUENCE [LARGE SCALE GENOMIC DNA]</scope>
    <source>
        <strain evidence="6 7">JCM 15089</strain>
    </source>
</reference>
<evidence type="ECO:0000256" key="3">
    <source>
        <dbReference type="ARBA" id="ARBA00023295"/>
    </source>
</evidence>
<proteinExistence type="inferred from homology"/>
<dbReference type="InterPro" id="IPR017853">
    <property type="entry name" value="GH"/>
</dbReference>